<evidence type="ECO:0000259" key="1">
    <source>
        <dbReference type="Pfam" id="PF17667"/>
    </source>
</evidence>
<proteinExistence type="predicted"/>
<dbReference type="Pfam" id="PF17667">
    <property type="entry name" value="Pkinase_fungal"/>
    <property type="match status" value="1"/>
</dbReference>
<evidence type="ECO:0000313" key="3">
    <source>
        <dbReference type="Proteomes" id="UP001174934"/>
    </source>
</evidence>
<feature type="domain" description="Fungal-type protein kinase" evidence="1">
    <location>
        <begin position="54"/>
        <end position="147"/>
    </location>
</feature>
<organism evidence="2 3">
    <name type="scientific">Bombardia bombarda</name>
    <dbReference type="NCBI Taxonomy" id="252184"/>
    <lineage>
        <taxon>Eukaryota</taxon>
        <taxon>Fungi</taxon>
        <taxon>Dikarya</taxon>
        <taxon>Ascomycota</taxon>
        <taxon>Pezizomycotina</taxon>
        <taxon>Sordariomycetes</taxon>
        <taxon>Sordariomycetidae</taxon>
        <taxon>Sordariales</taxon>
        <taxon>Lasiosphaeriaceae</taxon>
        <taxon>Bombardia</taxon>
    </lineage>
</organism>
<dbReference type="SUPFAM" id="SSF56112">
    <property type="entry name" value="Protein kinase-like (PK-like)"/>
    <property type="match status" value="1"/>
</dbReference>
<gene>
    <name evidence="2" type="ORF">B0T17DRAFT_610577</name>
</gene>
<dbReference type="Proteomes" id="UP001174934">
    <property type="component" value="Unassembled WGS sequence"/>
</dbReference>
<dbReference type="PANTHER" id="PTHR38248">
    <property type="entry name" value="FUNK1 6"/>
    <property type="match status" value="1"/>
</dbReference>
<dbReference type="EMBL" id="JAULSR010000009">
    <property type="protein sequence ID" value="KAK0612373.1"/>
    <property type="molecule type" value="Genomic_DNA"/>
</dbReference>
<dbReference type="InterPro" id="IPR040976">
    <property type="entry name" value="Pkinase_fungal"/>
</dbReference>
<protein>
    <recommendedName>
        <fullName evidence="1">Fungal-type protein kinase domain-containing protein</fullName>
    </recommendedName>
</protein>
<name>A0AA39WBJ0_9PEZI</name>
<dbReference type="InterPro" id="IPR011009">
    <property type="entry name" value="Kinase-like_dom_sf"/>
</dbReference>
<keyword evidence="3" id="KW-1185">Reference proteome</keyword>
<accession>A0AA39WBJ0</accession>
<dbReference type="AlphaFoldDB" id="A0AA39WBJ0"/>
<reference evidence="2" key="1">
    <citation type="submission" date="2023-06" db="EMBL/GenBank/DDBJ databases">
        <title>Genome-scale phylogeny and comparative genomics of the fungal order Sordariales.</title>
        <authorList>
            <consortium name="Lawrence Berkeley National Laboratory"/>
            <person name="Hensen N."/>
            <person name="Bonometti L."/>
            <person name="Westerberg I."/>
            <person name="Brannstrom I.O."/>
            <person name="Guillou S."/>
            <person name="Cros-Aarteil S."/>
            <person name="Calhoun S."/>
            <person name="Haridas S."/>
            <person name="Kuo A."/>
            <person name="Mondo S."/>
            <person name="Pangilinan J."/>
            <person name="Riley R."/>
            <person name="LaButti K."/>
            <person name="Andreopoulos B."/>
            <person name="Lipzen A."/>
            <person name="Chen C."/>
            <person name="Yanf M."/>
            <person name="Daum C."/>
            <person name="Ng V."/>
            <person name="Clum A."/>
            <person name="Steindorff A."/>
            <person name="Ohm R."/>
            <person name="Martin F."/>
            <person name="Silar P."/>
            <person name="Natvig D."/>
            <person name="Lalanne C."/>
            <person name="Gautier V."/>
            <person name="Ament-velasquez S.L."/>
            <person name="Kruys A."/>
            <person name="Hutchinson M.I."/>
            <person name="Powell A.J."/>
            <person name="Barry K."/>
            <person name="Miller A.N."/>
            <person name="Grigoriev I.V."/>
            <person name="Debuchy R."/>
            <person name="Gladieux P."/>
            <person name="Thoren M.H."/>
            <person name="Johannesson H."/>
        </authorList>
    </citation>
    <scope>NUCLEOTIDE SEQUENCE</scope>
    <source>
        <strain evidence="2">SMH3391-2</strain>
    </source>
</reference>
<dbReference type="PANTHER" id="PTHR38248:SF2">
    <property type="entry name" value="FUNK1 11"/>
    <property type="match status" value="1"/>
</dbReference>
<evidence type="ECO:0000313" key="2">
    <source>
        <dbReference type="EMBL" id="KAK0612373.1"/>
    </source>
</evidence>
<sequence length="222" mass="25638">MVWQSSFAIQYPEYDKEGELIHEATNQSVVNVARYYYYETVQVYSTDDDIRNNGCIEGHESLRRKIGCLHRDISIGNLMINEDDGNLSWPSFLIDLDLAAREQRDGASGAKGMTGTRAFMAIRALLGEQHSFMHDLESFFWVLFWICIHYKGPGESRAVSRFDRWNYVDTEELAGMKLGVVADEPLIPLLNRLRKIVFPQGKPWNGDDEKLYSQMREFLRKG</sequence>
<dbReference type="Gene3D" id="1.10.510.10">
    <property type="entry name" value="Transferase(Phosphotransferase) domain 1"/>
    <property type="match status" value="1"/>
</dbReference>
<comment type="caution">
    <text evidence="2">The sequence shown here is derived from an EMBL/GenBank/DDBJ whole genome shotgun (WGS) entry which is preliminary data.</text>
</comment>